<feature type="disulfide bond" evidence="2">
    <location>
        <begin position="266"/>
        <end position="284"/>
    </location>
</feature>
<dbReference type="InterPro" id="IPR036055">
    <property type="entry name" value="LDL_receptor-like_sf"/>
</dbReference>
<dbReference type="CDD" id="cd00112">
    <property type="entry name" value="LDLa"/>
    <property type="match status" value="1"/>
</dbReference>
<keyword evidence="1 2" id="KW-1015">Disulfide bond</keyword>
<dbReference type="SUPFAM" id="SSF57424">
    <property type="entry name" value="LDL receptor-like module"/>
    <property type="match status" value="1"/>
</dbReference>
<keyword evidence="4" id="KW-1185">Reference proteome</keyword>
<dbReference type="PROSITE" id="PS50068">
    <property type="entry name" value="LDLRA_2"/>
    <property type="match status" value="1"/>
</dbReference>
<dbReference type="InterPro" id="IPR023415">
    <property type="entry name" value="LDLR_class-A_CS"/>
</dbReference>
<comment type="caution">
    <text evidence="3">The sequence shown here is derived from an EMBL/GenBank/DDBJ whole genome shotgun (WGS) entry which is preliminary data.</text>
</comment>
<evidence type="ECO:0000313" key="4">
    <source>
        <dbReference type="Proteomes" id="UP001159363"/>
    </source>
</evidence>
<organism evidence="3 4">
    <name type="scientific">Dryococelus australis</name>
    <dbReference type="NCBI Taxonomy" id="614101"/>
    <lineage>
        <taxon>Eukaryota</taxon>
        <taxon>Metazoa</taxon>
        <taxon>Ecdysozoa</taxon>
        <taxon>Arthropoda</taxon>
        <taxon>Hexapoda</taxon>
        <taxon>Insecta</taxon>
        <taxon>Pterygota</taxon>
        <taxon>Neoptera</taxon>
        <taxon>Polyneoptera</taxon>
        <taxon>Phasmatodea</taxon>
        <taxon>Verophasmatodea</taxon>
        <taxon>Anareolatae</taxon>
        <taxon>Phasmatidae</taxon>
        <taxon>Eurycanthinae</taxon>
        <taxon>Dryococelus</taxon>
    </lineage>
</organism>
<evidence type="ECO:0000256" key="2">
    <source>
        <dbReference type="PROSITE-ProRule" id="PRU00124"/>
    </source>
</evidence>
<evidence type="ECO:0000256" key="1">
    <source>
        <dbReference type="ARBA" id="ARBA00023157"/>
    </source>
</evidence>
<comment type="caution">
    <text evidence="2">Lacks conserved residue(s) required for the propagation of feature annotation.</text>
</comment>
<reference evidence="3 4" key="1">
    <citation type="submission" date="2023-02" db="EMBL/GenBank/DDBJ databases">
        <title>LHISI_Scaffold_Assembly.</title>
        <authorList>
            <person name="Stuart O.P."/>
            <person name="Cleave R."/>
            <person name="Magrath M.J.L."/>
            <person name="Mikheyev A.S."/>
        </authorList>
    </citation>
    <scope>NUCLEOTIDE SEQUENCE [LARGE SCALE GENOMIC DNA]</scope>
    <source>
        <strain evidence="3">Daus_M_001</strain>
        <tissue evidence="3">Leg muscle</tissue>
    </source>
</reference>
<dbReference type="Gene3D" id="4.10.400.10">
    <property type="entry name" value="Low-density Lipoprotein Receptor"/>
    <property type="match status" value="1"/>
</dbReference>
<dbReference type="Proteomes" id="UP001159363">
    <property type="component" value="Chromosome 4"/>
</dbReference>
<dbReference type="InterPro" id="IPR002172">
    <property type="entry name" value="LDrepeatLR_classA_rpt"/>
</dbReference>
<dbReference type="SMART" id="SM00192">
    <property type="entry name" value="LDLa"/>
    <property type="match status" value="1"/>
</dbReference>
<dbReference type="Pfam" id="PF00057">
    <property type="entry name" value="Ldl_recept_a"/>
    <property type="match status" value="1"/>
</dbReference>
<accession>A0ABQ9HKQ7</accession>
<gene>
    <name evidence="3" type="ORF">PR048_016564</name>
</gene>
<proteinExistence type="predicted"/>
<dbReference type="EMBL" id="JARBHB010000005">
    <property type="protein sequence ID" value="KAJ8884706.1"/>
    <property type="molecule type" value="Genomic_DNA"/>
</dbReference>
<dbReference type="PROSITE" id="PS01209">
    <property type="entry name" value="LDLRA_1"/>
    <property type="match status" value="1"/>
</dbReference>
<name>A0ABQ9HKQ7_9NEOP</name>
<sequence length="461" mass="50862">MHVHHRHWDSGGGVARALASHHGDLGSMPGGLTPGFPHVGIVLDDAAFRWVFSGYSRFPALAFLRHSILGSHFMVCLGMTGTYGSQLKSPLLGRAAESVWLTTIYLVFHWLLTVVSCTSGLCDSGICPKHAMLFPSPPGGHPPHDACQNRSSNLWHSHKIMWQGEVHLELHVPLQLHVQTWQTDAVYLKRARARRDGKTVRPLRHTSRAGGKGIGEVQLHRGESSTYLGFLLQGRIEEVRGNPSNCFGPTPGVGVFPEHACEDFRCNSEFCIDTDLVCDEVNHCGDNSDEAGSVICACECNTCKCLLRIGRETWVALNIEVLRVGDGREHPPTSGIIQHDSIYENPGATPPEWSPVRMVMTVRRYCKYVSSIENLLLGSLGSRFTSCEQQVGCKLKCQLLVRVLSSPLHLASYAHIMCSRLAQKFVRVKCVRSQQTQKVQARIGLVKASPLTTCDQLILAH</sequence>
<evidence type="ECO:0000313" key="3">
    <source>
        <dbReference type="EMBL" id="KAJ8884706.1"/>
    </source>
</evidence>
<protein>
    <submittedName>
        <fullName evidence="3">Uncharacterized protein</fullName>
    </submittedName>
</protein>